<reference evidence="1 2" key="1">
    <citation type="journal article" date="2014" name="Int. J. Syst. Evol. Microbiol.">
        <title>Complete genome sequence of Corynebacterium casei LMG S-19264T (=DSM 44701T), isolated from a smear-ripened cheese.</title>
        <authorList>
            <consortium name="US DOE Joint Genome Institute (JGI-PGF)"/>
            <person name="Walter F."/>
            <person name="Albersmeier A."/>
            <person name="Kalinowski J."/>
            <person name="Ruckert C."/>
        </authorList>
    </citation>
    <scope>NUCLEOTIDE SEQUENCE [LARGE SCALE GENOMIC DNA]</scope>
    <source>
        <strain evidence="1 2">KCTC 12866</strain>
    </source>
</reference>
<protein>
    <recommendedName>
        <fullName evidence="3">Twin-arginine translocation signal domain-containing protein</fullName>
    </recommendedName>
</protein>
<accession>A0A8J3DFE8</accession>
<sequence length="91" mass="9859">MPNSRRNFLKSGAAAMAGSGALFAPQSPQSIPKEPDYALLDAALKEPVLKKDLFANPVVIQSRDLLEYDGNYTCRVRSTDGAVGYCVLIQK</sequence>
<name>A0A8J3DFE8_9BACT</name>
<evidence type="ECO:0008006" key="3">
    <source>
        <dbReference type="Google" id="ProtNLM"/>
    </source>
</evidence>
<dbReference type="RefSeq" id="WP_189568266.1">
    <property type="nucleotide sequence ID" value="NZ_BMXF01000007.1"/>
</dbReference>
<dbReference type="InterPro" id="IPR019546">
    <property type="entry name" value="TAT_signal_bac_arc"/>
</dbReference>
<dbReference type="PROSITE" id="PS51318">
    <property type="entry name" value="TAT"/>
    <property type="match status" value="1"/>
</dbReference>
<dbReference type="AlphaFoldDB" id="A0A8J3DFE8"/>
<evidence type="ECO:0000313" key="2">
    <source>
        <dbReference type="Proteomes" id="UP000598271"/>
    </source>
</evidence>
<dbReference type="InterPro" id="IPR006311">
    <property type="entry name" value="TAT_signal"/>
</dbReference>
<dbReference type="Pfam" id="PF10518">
    <property type="entry name" value="TAT_signal"/>
    <property type="match status" value="1"/>
</dbReference>
<comment type="caution">
    <text evidence="1">The sequence shown here is derived from an EMBL/GenBank/DDBJ whole genome shotgun (WGS) entry which is preliminary data.</text>
</comment>
<keyword evidence="2" id="KW-1185">Reference proteome</keyword>
<dbReference type="NCBIfam" id="TIGR01409">
    <property type="entry name" value="TAT_signal_seq"/>
    <property type="match status" value="1"/>
</dbReference>
<proteinExistence type="predicted"/>
<dbReference type="EMBL" id="BMXF01000007">
    <property type="protein sequence ID" value="GHB86480.1"/>
    <property type="molecule type" value="Genomic_DNA"/>
</dbReference>
<organism evidence="1 2">
    <name type="scientific">Persicitalea jodogahamensis</name>
    <dbReference type="NCBI Taxonomy" id="402147"/>
    <lineage>
        <taxon>Bacteria</taxon>
        <taxon>Pseudomonadati</taxon>
        <taxon>Bacteroidota</taxon>
        <taxon>Cytophagia</taxon>
        <taxon>Cytophagales</taxon>
        <taxon>Spirosomataceae</taxon>
        <taxon>Persicitalea</taxon>
    </lineage>
</organism>
<evidence type="ECO:0000313" key="1">
    <source>
        <dbReference type="EMBL" id="GHB86480.1"/>
    </source>
</evidence>
<dbReference type="Proteomes" id="UP000598271">
    <property type="component" value="Unassembled WGS sequence"/>
</dbReference>
<gene>
    <name evidence="1" type="ORF">GCM10007390_47540</name>
</gene>